<sequence>MIHPTAVVDPRAELDSTVQVGAFAVIGEHVRIGPNTIVGPHVVIDGWTQIGADNEIYNGATIGTPPQDLKYKGEPSCVRIGDGNRIREFVTINRGTVTDEGNETVLGNHNLLMAYVHVGHNCVIGNNVIITNTVALAGHIHIESQARIGGMVGLHQFVHVGRLAMIGAMARIDRDVPPFTLVEGHPGRVRGLNWVGLERAGISDAAGHDRESYRLLRQAYKLLYRNGFPLEKALQEVQSLAGNPYIDHLLTFLQHSAGSPARRGPTPAARRRTVGEDS</sequence>
<proteinExistence type="inferred from homology"/>
<feature type="domain" description="UDP N-acetylglucosamine O-acyltransferase C-terminal" evidence="10">
    <location>
        <begin position="175"/>
        <end position="257"/>
    </location>
</feature>
<dbReference type="GO" id="GO:0005737">
    <property type="term" value="C:cytoplasm"/>
    <property type="evidence" value="ECO:0007669"/>
    <property type="project" value="UniProtKB-SubCell"/>
</dbReference>
<dbReference type="Gene3D" id="2.160.10.10">
    <property type="entry name" value="Hexapeptide repeat proteins"/>
    <property type="match status" value="1"/>
</dbReference>
<dbReference type="PATRIC" id="fig|1183438.3.peg.2292"/>
<dbReference type="eggNOG" id="COG1043">
    <property type="taxonomic scope" value="Bacteria"/>
</dbReference>
<comment type="catalytic activity">
    <reaction evidence="8">
        <text>a (3R)-hydroxyacyl-[ACP] + UDP-N-acetyl-alpha-D-glucosamine = a UDP-3-O-[(3R)-3-hydroxyacyl]-N-acetyl-alpha-D-glucosamine + holo-[ACP]</text>
        <dbReference type="Rhea" id="RHEA:67812"/>
        <dbReference type="Rhea" id="RHEA-COMP:9685"/>
        <dbReference type="Rhea" id="RHEA-COMP:9945"/>
        <dbReference type="ChEBI" id="CHEBI:57705"/>
        <dbReference type="ChEBI" id="CHEBI:64479"/>
        <dbReference type="ChEBI" id="CHEBI:78827"/>
        <dbReference type="ChEBI" id="CHEBI:173225"/>
        <dbReference type="EC" id="2.3.1.129"/>
    </reaction>
</comment>
<dbReference type="EC" id="2.3.1.129" evidence="8"/>
<reference evidence="11 12" key="1">
    <citation type="journal article" date="2013" name="PLoS ONE">
        <title>Cultivation and Complete Genome Sequencing of Gloeobacter kilaueensis sp. nov., from a Lava Cave in Kilauea Caldera, Hawai'i.</title>
        <authorList>
            <person name="Saw J.H."/>
            <person name="Schatz M."/>
            <person name="Brown M.V."/>
            <person name="Kunkel D.D."/>
            <person name="Foster J.S."/>
            <person name="Shick H."/>
            <person name="Christensen S."/>
            <person name="Hou S."/>
            <person name="Wan X."/>
            <person name="Donachie S.P."/>
        </authorList>
    </citation>
    <scope>NUCLEOTIDE SEQUENCE [LARGE SCALE GENOMIC DNA]</scope>
    <source>
        <strain evidence="12">JS</strain>
    </source>
</reference>
<comment type="similarity">
    <text evidence="8">Belongs to the transferase hexapeptide repeat family. LpxA subfamily.</text>
</comment>
<dbReference type="InterPro" id="IPR037157">
    <property type="entry name" value="Acetyltransf_C_sf"/>
</dbReference>
<evidence type="ECO:0000256" key="4">
    <source>
        <dbReference type="ARBA" id="ARBA00022679"/>
    </source>
</evidence>
<dbReference type="AlphaFoldDB" id="U5QI62"/>
<dbReference type="Gene3D" id="1.20.1180.10">
    <property type="entry name" value="Udp N-acetylglucosamine O-acyltransferase, C-terminal domain"/>
    <property type="match status" value="1"/>
</dbReference>
<dbReference type="GO" id="GO:0009245">
    <property type="term" value="P:lipid A biosynthetic process"/>
    <property type="evidence" value="ECO:0007669"/>
    <property type="project" value="UniProtKB-UniRule"/>
</dbReference>
<comment type="pathway">
    <text evidence="8">Glycolipid biosynthesis; lipid IV(A) biosynthesis; lipid IV(A) from (3R)-3-hydroxytetradecanoyl-[acyl-carrier-protein] and UDP-N-acetyl-alpha-D-glucosamine: step 1/6.</text>
</comment>
<dbReference type="GO" id="GO:0043886">
    <property type="term" value="F:structural constituent of carboxysome shell"/>
    <property type="evidence" value="ECO:0007669"/>
    <property type="project" value="UniProtKB-ARBA"/>
</dbReference>
<dbReference type="Pfam" id="PF13720">
    <property type="entry name" value="Acetyltransf_11"/>
    <property type="match status" value="1"/>
</dbReference>
<dbReference type="InterPro" id="IPR011004">
    <property type="entry name" value="Trimer_LpxA-like_sf"/>
</dbReference>
<dbReference type="InterPro" id="IPR029098">
    <property type="entry name" value="Acetyltransf_C"/>
</dbReference>
<dbReference type="PANTHER" id="PTHR43480">
    <property type="entry name" value="ACYL-[ACYL-CARRIER-PROTEIN]--UDP-N-ACETYLGLUCOSAMINE O-ACYLTRANSFERASE"/>
    <property type="match status" value="1"/>
</dbReference>
<dbReference type="Proteomes" id="UP000017396">
    <property type="component" value="Chromosome"/>
</dbReference>
<dbReference type="GO" id="GO:0008780">
    <property type="term" value="F:acyl-[acyl-carrier-protein]-UDP-N-acetylglucosamine O-acyltransferase activity"/>
    <property type="evidence" value="ECO:0007669"/>
    <property type="project" value="UniProtKB-UniRule"/>
</dbReference>
<keyword evidence="4 8" id="KW-0808">Transferase</keyword>
<protein>
    <recommendedName>
        <fullName evidence="8">Acyl-[acyl-carrier-protein]--UDP-N-acetylglucosamine O-acyltransferase</fullName>
        <shortName evidence="8">UDP-N-acetylglucosamine acyltransferase</shortName>
        <ecNumber evidence="8">2.3.1.129</ecNumber>
    </recommendedName>
</protein>
<gene>
    <name evidence="8 11" type="primary">lpxA</name>
    <name evidence="11" type="ORF">GKIL_2332</name>
</gene>
<dbReference type="InterPro" id="IPR018357">
    <property type="entry name" value="Hexapep_transf_CS"/>
</dbReference>
<organism evidence="11 12">
    <name type="scientific">Gloeobacter kilaueensis (strain ATCC BAA-2537 / CCAP 1431/1 / ULC 316 / JS1)</name>
    <dbReference type="NCBI Taxonomy" id="1183438"/>
    <lineage>
        <taxon>Bacteria</taxon>
        <taxon>Bacillati</taxon>
        <taxon>Cyanobacteriota</taxon>
        <taxon>Cyanophyceae</taxon>
        <taxon>Gloeobacterales</taxon>
        <taxon>Gloeobacteraceae</taxon>
        <taxon>Gloeobacter</taxon>
    </lineage>
</organism>
<keyword evidence="3 8" id="KW-0441">Lipid A biosynthesis</keyword>
<evidence type="ECO:0000256" key="6">
    <source>
        <dbReference type="ARBA" id="ARBA00023098"/>
    </source>
</evidence>
<evidence type="ECO:0000256" key="2">
    <source>
        <dbReference type="ARBA" id="ARBA00022516"/>
    </source>
</evidence>
<dbReference type="CDD" id="cd03351">
    <property type="entry name" value="LbH_UDP-GlcNAc_AT"/>
    <property type="match status" value="1"/>
</dbReference>
<comment type="function">
    <text evidence="8">Involved in the biosynthesis of lipid A, a phosphorylated glycolipid that anchors the lipopolysaccharide to the outer membrane of the cell.</text>
</comment>
<evidence type="ECO:0000256" key="7">
    <source>
        <dbReference type="ARBA" id="ARBA00023315"/>
    </source>
</evidence>
<dbReference type="PROSITE" id="PS00101">
    <property type="entry name" value="HEXAPEP_TRANSFERASES"/>
    <property type="match status" value="2"/>
</dbReference>
<feature type="region of interest" description="Disordered" evidence="9">
    <location>
        <begin position="257"/>
        <end position="278"/>
    </location>
</feature>
<dbReference type="NCBIfam" id="NF003657">
    <property type="entry name" value="PRK05289.1"/>
    <property type="match status" value="1"/>
</dbReference>
<dbReference type="Pfam" id="PF00132">
    <property type="entry name" value="Hexapep"/>
    <property type="match status" value="2"/>
</dbReference>
<dbReference type="HOGENOM" id="CLU_061249_0_0_3"/>
<keyword evidence="7 8" id="KW-0012">Acyltransferase</keyword>
<dbReference type="GO" id="GO:0031470">
    <property type="term" value="C:carboxysome"/>
    <property type="evidence" value="ECO:0007669"/>
    <property type="project" value="UniProtKB-ARBA"/>
</dbReference>
<dbReference type="UniPathway" id="UPA00359">
    <property type="reaction ID" value="UER00477"/>
</dbReference>
<dbReference type="PIRSF" id="PIRSF000456">
    <property type="entry name" value="UDP-GlcNAc_acltr"/>
    <property type="match status" value="1"/>
</dbReference>
<evidence type="ECO:0000256" key="8">
    <source>
        <dbReference type="HAMAP-Rule" id="MF_00387"/>
    </source>
</evidence>
<evidence type="ECO:0000256" key="3">
    <source>
        <dbReference type="ARBA" id="ARBA00022556"/>
    </source>
</evidence>
<keyword evidence="1 8" id="KW-0963">Cytoplasm</keyword>
<keyword evidence="2 8" id="KW-0444">Lipid biosynthesis</keyword>
<comment type="subunit">
    <text evidence="8">Homotrimer.</text>
</comment>
<dbReference type="HAMAP" id="MF_00387">
    <property type="entry name" value="LpxA"/>
    <property type="match status" value="1"/>
</dbReference>
<evidence type="ECO:0000313" key="12">
    <source>
        <dbReference type="Proteomes" id="UP000017396"/>
    </source>
</evidence>
<keyword evidence="6 8" id="KW-0443">Lipid metabolism</keyword>
<evidence type="ECO:0000256" key="1">
    <source>
        <dbReference type="ARBA" id="ARBA00022490"/>
    </source>
</evidence>
<dbReference type="EMBL" id="CP003587">
    <property type="protein sequence ID" value="AGY58578.1"/>
    <property type="molecule type" value="Genomic_DNA"/>
</dbReference>
<dbReference type="NCBIfam" id="TIGR01852">
    <property type="entry name" value="lipid_A_lpxA"/>
    <property type="match status" value="1"/>
</dbReference>
<name>U5QI62_GLOK1</name>
<evidence type="ECO:0000313" key="11">
    <source>
        <dbReference type="EMBL" id="AGY58578.1"/>
    </source>
</evidence>
<dbReference type="KEGG" id="glj:GKIL_2332"/>
<accession>U5QI62</accession>
<feature type="compositionally biased region" description="Low complexity" evidence="9">
    <location>
        <begin position="257"/>
        <end position="268"/>
    </location>
</feature>
<dbReference type="STRING" id="1183438.GKIL_2332"/>
<dbReference type="InterPro" id="IPR001451">
    <property type="entry name" value="Hexapep"/>
</dbReference>
<dbReference type="GO" id="GO:0016020">
    <property type="term" value="C:membrane"/>
    <property type="evidence" value="ECO:0007669"/>
    <property type="project" value="GOC"/>
</dbReference>
<evidence type="ECO:0000259" key="10">
    <source>
        <dbReference type="Pfam" id="PF13720"/>
    </source>
</evidence>
<evidence type="ECO:0000256" key="9">
    <source>
        <dbReference type="SAM" id="MobiDB-lite"/>
    </source>
</evidence>
<evidence type="ECO:0000256" key="5">
    <source>
        <dbReference type="ARBA" id="ARBA00022737"/>
    </source>
</evidence>
<keyword evidence="12" id="KW-1185">Reference proteome</keyword>
<comment type="subcellular location">
    <subcellularLocation>
        <location evidence="8">Cytoplasm</location>
    </subcellularLocation>
</comment>
<dbReference type="PANTHER" id="PTHR43480:SF1">
    <property type="entry name" value="ACYL-[ACYL-CARRIER-PROTEIN]--UDP-N-ACETYLGLUCOSAMINE O-ACYLTRANSFERASE, MITOCHONDRIAL-RELATED"/>
    <property type="match status" value="1"/>
</dbReference>
<dbReference type="InterPro" id="IPR010137">
    <property type="entry name" value="Lipid_A_LpxA"/>
</dbReference>
<dbReference type="SUPFAM" id="SSF51161">
    <property type="entry name" value="Trimeric LpxA-like enzymes"/>
    <property type="match status" value="1"/>
</dbReference>
<keyword evidence="5 8" id="KW-0677">Repeat</keyword>